<organism evidence="3 4">
    <name type="scientific">Meloidogyne enterolobii</name>
    <name type="common">Root-knot nematode worm</name>
    <name type="synonym">Meloidogyne mayaguensis</name>
    <dbReference type="NCBI Taxonomy" id="390850"/>
    <lineage>
        <taxon>Eukaryota</taxon>
        <taxon>Metazoa</taxon>
        <taxon>Ecdysozoa</taxon>
        <taxon>Nematoda</taxon>
        <taxon>Chromadorea</taxon>
        <taxon>Rhabditida</taxon>
        <taxon>Tylenchina</taxon>
        <taxon>Tylenchomorpha</taxon>
        <taxon>Tylenchoidea</taxon>
        <taxon>Meloidogynidae</taxon>
        <taxon>Meloidogyninae</taxon>
        <taxon>Meloidogyne</taxon>
    </lineage>
</organism>
<feature type="region of interest" description="Disordered" evidence="1">
    <location>
        <begin position="146"/>
        <end position="228"/>
    </location>
</feature>
<evidence type="ECO:0000313" key="3">
    <source>
        <dbReference type="EMBL" id="CAD2134803.1"/>
    </source>
</evidence>
<accession>A0A6V7TVF4</accession>
<dbReference type="EMBL" id="CAJEWN010000015">
    <property type="protein sequence ID" value="CAD2134803.1"/>
    <property type="molecule type" value="Genomic_DNA"/>
</dbReference>
<protein>
    <recommendedName>
        <fullName evidence="2">BOD1/SHG1 domain-containing protein</fullName>
    </recommendedName>
</protein>
<feature type="compositionally biased region" description="Basic and acidic residues" evidence="1">
    <location>
        <begin position="214"/>
        <end position="228"/>
    </location>
</feature>
<dbReference type="Proteomes" id="UP000580250">
    <property type="component" value="Unassembled WGS sequence"/>
</dbReference>
<sequence>MSSHSDESDNPSRISVKIIEQVKKSGEFDKYRKDLVDSIVNSNDMQGLFDNCKQIIEECLAASPDADLQKHRIAFMRDYVKDEIKRRRIVDNSMRHAFNDHMKRVEPVLISRMEEIVRTELGMPPPTKEVKQELPDANLELIDMEVSSGGPSSVSISPDAPSPLPSCSSSDRAKTDDKVESEIKAEPEDIDDDATLEKFAGSSCTSSLSCNASDDGKNSEKSTEAADD</sequence>
<dbReference type="Pfam" id="PF05205">
    <property type="entry name" value="COMPASS-Shg1"/>
    <property type="match status" value="1"/>
</dbReference>
<dbReference type="InterPro" id="IPR055264">
    <property type="entry name" value="BOD1/SHG1_dom"/>
</dbReference>
<dbReference type="AlphaFoldDB" id="A0A6V7TVF4"/>
<comment type="caution">
    <text evidence="3">The sequence shown here is derived from an EMBL/GenBank/DDBJ whole genome shotgun (WGS) entry which is preliminary data.</text>
</comment>
<evidence type="ECO:0000313" key="4">
    <source>
        <dbReference type="Proteomes" id="UP000580250"/>
    </source>
</evidence>
<feature type="compositionally biased region" description="Low complexity" evidence="1">
    <location>
        <begin position="146"/>
        <end position="158"/>
    </location>
</feature>
<feature type="compositionally biased region" description="Basic and acidic residues" evidence="1">
    <location>
        <begin position="171"/>
        <end position="187"/>
    </location>
</feature>
<dbReference type="OrthoDB" id="5579731at2759"/>
<feature type="compositionally biased region" description="Low complexity" evidence="1">
    <location>
        <begin position="202"/>
        <end position="213"/>
    </location>
</feature>
<proteinExistence type="predicted"/>
<reference evidence="3 4" key="1">
    <citation type="submission" date="2020-08" db="EMBL/GenBank/DDBJ databases">
        <authorList>
            <person name="Koutsovoulos G."/>
            <person name="Danchin GJ E."/>
        </authorList>
    </citation>
    <scope>NUCLEOTIDE SEQUENCE [LARGE SCALE GENOMIC DNA]</scope>
</reference>
<evidence type="ECO:0000256" key="1">
    <source>
        <dbReference type="SAM" id="MobiDB-lite"/>
    </source>
</evidence>
<name>A0A6V7TVF4_MELEN</name>
<gene>
    <name evidence="3" type="ORF">MENT_LOCUS4514</name>
</gene>
<feature type="domain" description="BOD1/SHG1" evidence="2">
    <location>
        <begin position="18"/>
        <end position="109"/>
    </location>
</feature>
<evidence type="ECO:0000259" key="2">
    <source>
        <dbReference type="Pfam" id="PF05205"/>
    </source>
</evidence>